<sequence>MRLTIEQIAEAFSRHEFSRTYPYLLDTIQWNLVGNDSIVGKERVIEACEQSATYLKTVDVTFRKFFVVPSDNCVVIDSIAAYVDVNQHVTQVASCDLYLFADGKMTGITSYTIELNNQDQSED</sequence>
<reference evidence="2" key="1">
    <citation type="journal article" date="2019" name="Int. J. Syst. Evol. Microbiol.">
        <title>The Global Catalogue of Microorganisms (GCM) 10K type strain sequencing project: providing services to taxonomists for standard genome sequencing and annotation.</title>
        <authorList>
            <consortium name="The Broad Institute Genomics Platform"/>
            <consortium name="The Broad Institute Genome Sequencing Center for Infectious Disease"/>
            <person name="Wu L."/>
            <person name="Ma J."/>
        </authorList>
    </citation>
    <scope>NUCLEOTIDE SEQUENCE [LARGE SCALE GENOMIC DNA]</scope>
    <source>
        <strain evidence="2">KCTC 42805</strain>
    </source>
</reference>
<evidence type="ECO:0000313" key="2">
    <source>
        <dbReference type="Proteomes" id="UP001597469"/>
    </source>
</evidence>
<dbReference type="InterPro" id="IPR032710">
    <property type="entry name" value="NTF2-like_dom_sf"/>
</dbReference>
<evidence type="ECO:0000313" key="1">
    <source>
        <dbReference type="EMBL" id="MFD2571744.1"/>
    </source>
</evidence>
<accession>A0ABW5M521</accession>
<dbReference type="RefSeq" id="WP_381523538.1">
    <property type="nucleotide sequence ID" value="NZ_JBHULN010000007.1"/>
</dbReference>
<comment type="caution">
    <text evidence="1">The sequence shown here is derived from an EMBL/GenBank/DDBJ whole genome shotgun (WGS) entry which is preliminary data.</text>
</comment>
<dbReference type="Gene3D" id="3.10.450.50">
    <property type="match status" value="1"/>
</dbReference>
<evidence type="ECO:0008006" key="3">
    <source>
        <dbReference type="Google" id="ProtNLM"/>
    </source>
</evidence>
<dbReference type="SUPFAM" id="SSF54427">
    <property type="entry name" value="NTF2-like"/>
    <property type="match status" value="1"/>
</dbReference>
<proteinExistence type="predicted"/>
<name>A0ABW5M521_9BACT</name>
<gene>
    <name evidence="1" type="ORF">ACFSUS_13950</name>
</gene>
<organism evidence="1 2">
    <name type="scientific">Spirosoma soli</name>
    <dbReference type="NCBI Taxonomy" id="1770529"/>
    <lineage>
        <taxon>Bacteria</taxon>
        <taxon>Pseudomonadati</taxon>
        <taxon>Bacteroidota</taxon>
        <taxon>Cytophagia</taxon>
        <taxon>Cytophagales</taxon>
        <taxon>Cytophagaceae</taxon>
        <taxon>Spirosoma</taxon>
    </lineage>
</organism>
<keyword evidence="2" id="KW-1185">Reference proteome</keyword>
<dbReference type="EMBL" id="JBHULN010000007">
    <property type="protein sequence ID" value="MFD2571744.1"/>
    <property type="molecule type" value="Genomic_DNA"/>
</dbReference>
<dbReference type="Proteomes" id="UP001597469">
    <property type="component" value="Unassembled WGS sequence"/>
</dbReference>
<protein>
    <recommendedName>
        <fullName evidence="3">Nuclear transport factor 2 family protein</fullName>
    </recommendedName>
</protein>